<dbReference type="Proteomes" id="UP001159075">
    <property type="component" value="Unassembled WGS sequence"/>
</dbReference>
<dbReference type="EMBL" id="JAOTLW010000025">
    <property type="protein sequence ID" value="MDI5833662.1"/>
    <property type="molecule type" value="Genomic_DNA"/>
</dbReference>
<accession>A0ABT6UGR5</accession>
<dbReference type="PROSITE" id="PS50943">
    <property type="entry name" value="HTH_CROC1"/>
    <property type="match status" value="1"/>
</dbReference>
<organism evidence="2 3">
    <name type="scientific">Shewanella xiamenensis</name>
    <dbReference type="NCBI Taxonomy" id="332186"/>
    <lineage>
        <taxon>Bacteria</taxon>
        <taxon>Pseudomonadati</taxon>
        <taxon>Pseudomonadota</taxon>
        <taxon>Gammaproteobacteria</taxon>
        <taxon>Alteromonadales</taxon>
        <taxon>Shewanellaceae</taxon>
        <taxon>Shewanella</taxon>
    </lineage>
</organism>
<dbReference type="RefSeq" id="WP_282679962.1">
    <property type="nucleotide sequence ID" value="NZ_JAOTLW010000025.1"/>
</dbReference>
<dbReference type="InterPro" id="IPR001387">
    <property type="entry name" value="Cro/C1-type_HTH"/>
</dbReference>
<dbReference type="Gene3D" id="1.10.260.40">
    <property type="entry name" value="lambda repressor-like DNA-binding domains"/>
    <property type="match status" value="1"/>
</dbReference>
<dbReference type="SUPFAM" id="SSF47413">
    <property type="entry name" value="lambda repressor-like DNA-binding domains"/>
    <property type="match status" value="1"/>
</dbReference>
<dbReference type="InterPro" id="IPR010982">
    <property type="entry name" value="Lambda_DNA-bd_dom_sf"/>
</dbReference>
<dbReference type="CDD" id="cd00093">
    <property type="entry name" value="HTH_XRE"/>
    <property type="match status" value="1"/>
</dbReference>
<reference evidence="2 3" key="1">
    <citation type="submission" date="2022-09" db="EMBL/GenBank/DDBJ databases">
        <title>The outer-membrane cytochrome OmcA is essential for infection of Shewanella oneidensis by a zebrafish-associated bacteriophage.</title>
        <authorList>
            <person name="Grenfell A.W."/>
            <person name="Intile P."/>
            <person name="Mcfarlane J."/>
            <person name="Leung D."/>
            <person name="Abdalla K."/>
            <person name="Wold M."/>
            <person name="Kees E."/>
            <person name="Gralnick J."/>
        </authorList>
    </citation>
    <scope>NUCLEOTIDE SEQUENCE [LARGE SCALE GENOMIC DNA]</scope>
    <source>
        <strain evidence="2 3">NF-5</strain>
    </source>
</reference>
<protein>
    <submittedName>
        <fullName evidence="2">Helix-turn-helix domain-containing protein</fullName>
    </submittedName>
</protein>
<dbReference type="Pfam" id="PF01381">
    <property type="entry name" value="HTH_3"/>
    <property type="match status" value="1"/>
</dbReference>
<proteinExistence type="predicted"/>
<evidence type="ECO:0000313" key="3">
    <source>
        <dbReference type="Proteomes" id="UP001159075"/>
    </source>
</evidence>
<evidence type="ECO:0000313" key="2">
    <source>
        <dbReference type="EMBL" id="MDI5833662.1"/>
    </source>
</evidence>
<gene>
    <name evidence="2" type="ORF">ODY93_18935</name>
</gene>
<sequence>MTPIERRISYTVENCGLSNTELARKIGVERTTVSKWLKTGKISIENFAGLCIALNIDPRFFLFGDLQNDLLDSEQVDEFKELITKDMINELDKIIRSHETLLNELRKLRK</sequence>
<keyword evidence="3" id="KW-1185">Reference proteome</keyword>
<comment type="caution">
    <text evidence="2">The sequence shown here is derived from an EMBL/GenBank/DDBJ whole genome shotgun (WGS) entry which is preliminary data.</text>
</comment>
<feature type="domain" description="HTH cro/C1-type" evidence="1">
    <location>
        <begin position="13"/>
        <end position="61"/>
    </location>
</feature>
<evidence type="ECO:0000259" key="1">
    <source>
        <dbReference type="PROSITE" id="PS50943"/>
    </source>
</evidence>
<name>A0ABT6UGR5_9GAMM</name>
<dbReference type="SMART" id="SM00530">
    <property type="entry name" value="HTH_XRE"/>
    <property type="match status" value="1"/>
</dbReference>